<dbReference type="KEGG" id="dsl:Dacsa_1075"/>
<dbReference type="STRING" id="13035.Dacsa_1075"/>
<evidence type="ECO:0000313" key="1">
    <source>
        <dbReference type="EMBL" id="AFZ49782.1"/>
    </source>
</evidence>
<dbReference type="PATRIC" id="fig|13035.3.peg.1208"/>
<proteinExistence type="predicted"/>
<keyword evidence="2" id="KW-1185">Reference proteome</keyword>
<name>K9YTG2_DACS8</name>
<organism evidence="1 2">
    <name type="scientific">Dactylococcopsis salina (strain PCC 8305)</name>
    <name type="common">Myxobactron salinum</name>
    <dbReference type="NCBI Taxonomy" id="13035"/>
    <lineage>
        <taxon>Bacteria</taxon>
        <taxon>Bacillati</taxon>
        <taxon>Cyanobacteriota</taxon>
        <taxon>Cyanophyceae</taxon>
        <taxon>Nodosilineales</taxon>
        <taxon>Cymatolegaceae</taxon>
        <taxon>Dactylococcopsis</taxon>
    </lineage>
</organism>
<protein>
    <recommendedName>
        <fullName evidence="3">Nucleotidyltransferase family protein</fullName>
    </recommendedName>
</protein>
<dbReference type="eggNOG" id="ENOG502Z98B">
    <property type="taxonomic scope" value="Bacteria"/>
</dbReference>
<dbReference type="RefSeq" id="WP_015228791.1">
    <property type="nucleotide sequence ID" value="NC_019780.1"/>
</dbReference>
<gene>
    <name evidence="1" type="ORF">Dacsa_1075</name>
</gene>
<dbReference type="OrthoDB" id="482054at2"/>
<dbReference type="AlphaFoldDB" id="K9YTG2"/>
<accession>K9YTG2</accession>
<evidence type="ECO:0000313" key="2">
    <source>
        <dbReference type="Proteomes" id="UP000010482"/>
    </source>
</evidence>
<evidence type="ECO:0008006" key="3">
    <source>
        <dbReference type="Google" id="ProtNLM"/>
    </source>
</evidence>
<dbReference type="EMBL" id="CP003944">
    <property type="protein sequence ID" value="AFZ49782.1"/>
    <property type="molecule type" value="Genomic_DNA"/>
</dbReference>
<dbReference type="Proteomes" id="UP000010482">
    <property type="component" value="Chromosome"/>
</dbReference>
<sequence>MNYKTQALDTTIEAEKIQFQIWRRLSLEQKTQQVRSLQQRLRTILWQNITQKLPQGDDRRRKQKLIELEKGENFSQIDQVLESNFMLQDPIKLAALVGQIFDRLAIPYFVSGGLASSILGETRTTIDTNIAILMSDKRLIPQLIEIMQTDFYISEIAVEDALNDRTSSFNLIHLQSALKADIYPIRDNDLFRQSAITRRQKINLADSPELSFNICTAEDIVLQKLIWYQTTGQISQKQWRDILGVLKLQGERLDFQYMRYWSEALRIVQLLENAYNESGL</sequence>
<reference evidence="1" key="1">
    <citation type="submission" date="2012-04" db="EMBL/GenBank/DDBJ databases">
        <title>Finished genome of Dactylococcopsis salina PCC 8305.</title>
        <authorList>
            <consortium name="US DOE Joint Genome Institute"/>
            <person name="Gugger M."/>
            <person name="Coursin T."/>
            <person name="Rippka R."/>
            <person name="Tandeau De Marsac N."/>
            <person name="Huntemann M."/>
            <person name="Wei C.-L."/>
            <person name="Han J."/>
            <person name="Detter J.C."/>
            <person name="Han C."/>
            <person name="Tapia R."/>
            <person name="Daligault H."/>
            <person name="Chen A."/>
            <person name="Krypides N."/>
            <person name="Mavromatis K."/>
            <person name="Markowitz V."/>
            <person name="Szeto E."/>
            <person name="Ivanova N."/>
            <person name="Ovchinnikova G."/>
            <person name="Pagani I."/>
            <person name="Pati A."/>
            <person name="Goodwin L."/>
            <person name="Peters L."/>
            <person name="Pitluck S."/>
            <person name="Woyke T."/>
            <person name="Kerfeld C."/>
        </authorList>
    </citation>
    <scope>NUCLEOTIDE SEQUENCE [LARGE SCALE GENOMIC DNA]</scope>
    <source>
        <strain evidence="1">PCC 8305</strain>
    </source>
</reference>
<dbReference type="HOGENOM" id="CLU_982446_0_0_3"/>